<evidence type="ECO:0000256" key="5">
    <source>
        <dbReference type="ARBA" id="ARBA00023027"/>
    </source>
</evidence>
<dbReference type="HAMAP" id="MF_00297">
    <property type="entry name" value="Nudix_NudC"/>
    <property type="match status" value="1"/>
</dbReference>
<keyword evidence="8" id="KW-0862">Zinc</keyword>
<dbReference type="GO" id="GO:0035529">
    <property type="term" value="F:NADH pyrophosphatase activity"/>
    <property type="evidence" value="ECO:0007669"/>
    <property type="project" value="TreeGrafter"/>
</dbReference>
<feature type="binding site" evidence="8">
    <location>
        <position position="113"/>
    </location>
    <ligand>
        <name>Zn(2+)</name>
        <dbReference type="ChEBI" id="CHEBI:29105"/>
    </ligand>
</feature>
<feature type="binding site" evidence="8">
    <location>
        <position position="193"/>
    </location>
    <ligand>
        <name>a divalent metal cation</name>
        <dbReference type="ChEBI" id="CHEBI:60240"/>
        <label>1</label>
    </ligand>
</feature>
<dbReference type="SUPFAM" id="SSF55811">
    <property type="entry name" value="Nudix"/>
    <property type="match status" value="2"/>
</dbReference>
<feature type="binding site" evidence="8">
    <location>
        <position position="116"/>
    </location>
    <ligand>
        <name>Zn(2+)</name>
        <dbReference type="ChEBI" id="CHEBI:29105"/>
    </ligand>
</feature>
<proteinExistence type="inferred from homology"/>
<feature type="binding site" evidence="8">
    <location>
        <position position="193"/>
    </location>
    <ligand>
        <name>a divalent metal cation</name>
        <dbReference type="ChEBI" id="CHEBI:60240"/>
        <label>3</label>
    </ligand>
</feature>
<evidence type="ECO:0000256" key="2">
    <source>
        <dbReference type="ARBA" id="ARBA00022723"/>
    </source>
</evidence>
<keyword evidence="5 8" id="KW-0520">NAD</keyword>
<dbReference type="GO" id="GO:0005829">
    <property type="term" value="C:cytosol"/>
    <property type="evidence" value="ECO:0007669"/>
    <property type="project" value="TreeGrafter"/>
</dbReference>
<dbReference type="PROSITE" id="PS00893">
    <property type="entry name" value="NUDIX_BOX"/>
    <property type="match status" value="1"/>
</dbReference>
<evidence type="ECO:0000256" key="8">
    <source>
        <dbReference type="HAMAP-Rule" id="MF_00297"/>
    </source>
</evidence>
<evidence type="ECO:0000259" key="9">
    <source>
        <dbReference type="PROSITE" id="PS51462"/>
    </source>
</evidence>
<dbReference type="EC" id="3.6.1.22" evidence="8"/>
<comment type="function">
    <text evidence="8">mRNA decapping enzyme that specifically removes the nicotinamide adenine dinucleotide (NAD) cap from a subset of mRNAs by hydrolyzing the diphosphate linkage to produce nicotinamide mononucleotide (NMN) and 5' monophosphate mRNA. The NAD-cap is present at the 5'-end of some mRNAs and stabilizes RNA against 5'-processing. Has preference for mRNAs with a 5'-end purine. Catalyzes the hydrolysis of a broad range of dinucleotide pyrophosphates.</text>
</comment>
<dbReference type="InterPro" id="IPR015375">
    <property type="entry name" value="NADH_PPase-like_N"/>
</dbReference>
<keyword evidence="2 8" id="KW-0479">Metal-binding</keyword>
<dbReference type="CDD" id="cd03429">
    <property type="entry name" value="NUDIX_NADH_pyrophosphatase_Nudt13"/>
    <property type="match status" value="1"/>
</dbReference>
<dbReference type="InterPro" id="IPR022925">
    <property type="entry name" value="RNA_Hydrolase_NudC"/>
</dbReference>
<feature type="binding site" evidence="8">
    <location>
        <position position="256"/>
    </location>
    <ligand>
        <name>substrate</name>
    </ligand>
</feature>
<reference evidence="11" key="1">
    <citation type="submission" date="2016-10" db="EMBL/GenBank/DDBJ databases">
        <authorList>
            <person name="Varghese N."/>
            <person name="Submissions S."/>
        </authorList>
    </citation>
    <scope>NUCLEOTIDE SEQUENCE [LARGE SCALE GENOMIC DNA]</scope>
    <source>
        <strain evidence="11">CCM 7469</strain>
    </source>
</reference>
<feature type="binding site" evidence="8">
    <location>
        <begin position="207"/>
        <end position="214"/>
    </location>
    <ligand>
        <name>substrate</name>
    </ligand>
</feature>
<dbReference type="GO" id="GO:0008270">
    <property type="term" value="F:zinc ion binding"/>
    <property type="evidence" value="ECO:0007669"/>
    <property type="project" value="UniProtKB-UniRule"/>
</dbReference>
<comment type="cofactor">
    <cofactor evidence="8">
        <name>Mg(2+)</name>
        <dbReference type="ChEBI" id="CHEBI:18420"/>
    </cofactor>
    <cofactor evidence="8">
        <name>Mn(2+)</name>
        <dbReference type="ChEBI" id="CHEBI:29035"/>
    </cofactor>
    <text evidence="8">Divalent metal cations. Mg(2+) or Mn(2+).</text>
</comment>
<dbReference type="PROSITE" id="PS51462">
    <property type="entry name" value="NUDIX"/>
    <property type="match status" value="1"/>
</dbReference>
<evidence type="ECO:0000256" key="6">
    <source>
        <dbReference type="ARBA" id="ARBA00023211"/>
    </source>
</evidence>
<evidence type="ECO:0000256" key="3">
    <source>
        <dbReference type="ARBA" id="ARBA00022801"/>
    </source>
</evidence>
<comment type="catalytic activity">
    <reaction evidence="8">
        <text>NADH + H2O = reduced beta-nicotinamide D-ribonucleotide + AMP + 2 H(+)</text>
        <dbReference type="Rhea" id="RHEA:48868"/>
        <dbReference type="ChEBI" id="CHEBI:15377"/>
        <dbReference type="ChEBI" id="CHEBI:15378"/>
        <dbReference type="ChEBI" id="CHEBI:57945"/>
        <dbReference type="ChEBI" id="CHEBI:90832"/>
        <dbReference type="ChEBI" id="CHEBI:456215"/>
        <dbReference type="EC" id="3.6.1.22"/>
    </reaction>
</comment>
<comment type="cofactor">
    <cofactor evidence="8">
        <name>Zn(2+)</name>
        <dbReference type="ChEBI" id="CHEBI:29105"/>
    </cofactor>
    <text evidence="8">Binds 1 zinc ion per subunit.</text>
</comment>
<evidence type="ECO:0000313" key="10">
    <source>
        <dbReference type="EMBL" id="SDH79939.1"/>
    </source>
</evidence>
<dbReference type="Pfam" id="PF09296">
    <property type="entry name" value="NUDIX-like"/>
    <property type="match status" value="1"/>
</dbReference>
<feature type="binding site" evidence="8">
    <location>
        <position position="83"/>
    </location>
    <ligand>
        <name>substrate</name>
    </ligand>
</feature>
<evidence type="ECO:0000256" key="1">
    <source>
        <dbReference type="ARBA" id="ARBA00009595"/>
    </source>
</evidence>
<dbReference type="GO" id="GO:0019677">
    <property type="term" value="P:NAD+ catabolic process"/>
    <property type="evidence" value="ECO:0007669"/>
    <property type="project" value="TreeGrafter"/>
</dbReference>
<feature type="binding site" evidence="8">
    <location>
        <position position="234"/>
    </location>
    <ligand>
        <name>a divalent metal cation</name>
        <dbReference type="ChEBI" id="CHEBI:60240"/>
        <label>3</label>
    </ligand>
</feature>
<dbReference type="GO" id="GO:0000287">
    <property type="term" value="F:magnesium ion binding"/>
    <property type="evidence" value="ECO:0007669"/>
    <property type="project" value="UniProtKB-UniRule"/>
</dbReference>
<feature type="binding site" evidence="8">
    <location>
        <position position="189"/>
    </location>
    <ligand>
        <name>a divalent metal cation</name>
        <dbReference type="ChEBI" id="CHEBI:60240"/>
        <label>3</label>
    </ligand>
</feature>
<dbReference type="AlphaFoldDB" id="A0A1G8FD79"/>
<feature type="domain" description="Nudix hydrolase" evidence="9">
    <location>
        <begin position="140"/>
        <end position="263"/>
    </location>
</feature>
<dbReference type="PANTHER" id="PTHR42904:SF6">
    <property type="entry name" value="NAD-CAPPED RNA HYDROLASE NUDT12"/>
    <property type="match status" value="1"/>
</dbReference>
<dbReference type="EMBL" id="FNDS01000003">
    <property type="protein sequence ID" value="SDH79939.1"/>
    <property type="molecule type" value="Genomic_DNA"/>
</dbReference>
<feature type="binding site" evidence="8">
    <location>
        <position position="134"/>
    </location>
    <ligand>
        <name>Zn(2+)</name>
        <dbReference type="ChEBI" id="CHEBI:29105"/>
    </ligand>
</feature>
<dbReference type="RefSeq" id="WP_090262155.1">
    <property type="nucleotide sequence ID" value="NZ_FNDS01000003.1"/>
</dbReference>
<gene>
    <name evidence="8" type="primary">nudC</name>
    <name evidence="10" type="ORF">SAMN05216272_103168</name>
</gene>
<evidence type="ECO:0000256" key="7">
    <source>
        <dbReference type="ARBA" id="ARBA00023679"/>
    </source>
</evidence>
<dbReference type="InterPro" id="IPR049734">
    <property type="entry name" value="NudC-like_C"/>
</dbReference>
<feature type="binding site" evidence="8">
    <location>
        <position position="189"/>
    </location>
    <ligand>
        <name>a divalent metal cation</name>
        <dbReference type="ChEBI" id="CHEBI:60240"/>
        <label>2</label>
    </ligand>
</feature>
<comment type="catalytic activity">
    <reaction evidence="8">
        <text>NAD(+) + H2O = beta-nicotinamide D-ribonucleotide + AMP + 2 H(+)</text>
        <dbReference type="Rhea" id="RHEA:11800"/>
        <dbReference type="ChEBI" id="CHEBI:14649"/>
        <dbReference type="ChEBI" id="CHEBI:15377"/>
        <dbReference type="ChEBI" id="CHEBI:15378"/>
        <dbReference type="ChEBI" id="CHEBI:57540"/>
        <dbReference type="ChEBI" id="CHEBI:456215"/>
        <dbReference type="EC" id="3.6.1.22"/>
    </reaction>
</comment>
<dbReference type="Gene3D" id="3.90.79.10">
    <property type="entry name" value="Nucleoside Triphosphate Pyrophosphohydrolase"/>
    <property type="match status" value="1"/>
</dbReference>
<keyword evidence="3 8" id="KW-0378">Hydrolase</keyword>
<dbReference type="Proteomes" id="UP000199636">
    <property type="component" value="Unassembled WGS sequence"/>
</dbReference>
<dbReference type="GO" id="GO:0000210">
    <property type="term" value="F:NAD+ diphosphatase activity"/>
    <property type="evidence" value="ECO:0007669"/>
    <property type="project" value="UniProtKB-UniRule"/>
</dbReference>
<keyword evidence="11" id="KW-1185">Reference proteome</keyword>
<evidence type="ECO:0000256" key="4">
    <source>
        <dbReference type="ARBA" id="ARBA00022842"/>
    </source>
</evidence>
<sequence>MRSGRWESAFLDPAAPGGWAVAHCKQQFLGDSNGVLFPRDWLKRQDLRVLSEHGIGHFAGDAVYLLEVDTPDALDGCNWIGLRHFMLQAEEDLFAMLGFASQIGTWARENRFCGSCGAPMQRMPRDRAMRCEPCDIQRYPLLSPSMIVLVSRGDELLLARSPRFVPGMYSTLAGFVEPGESVEHCVAREVREEVGLEIGNIRYLGSQSWPFPHSLMLGFHAEYVSGEIVPQPDEIEDARWFPVDALPRLPAERSIARYLIECFLARRAGRPDPLLSGGGQGSA</sequence>
<dbReference type="NCBIfam" id="NF001299">
    <property type="entry name" value="PRK00241.1"/>
    <property type="match status" value="1"/>
</dbReference>
<feature type="binding site" evidence="8">
    <location>
        <position position="131"/>
    </location>
    <ligand>
        <name>Zn(2+)</name>
        <dbReference type="ChEBI" id="CHEBI:29105"/>
    </ligand>
</feature>
<keyword evidence="4 8" id="KW-0460">Magnesium</keyword>
<dbReference type="GO" id="GO:0030145">
    <property type="term" value="F:manganese ion binding"/>
    <property type="evidence" value="ECO:0007669"/>
    <property type="project" value="UniProtKB-UniRule"/>
</dbReference>
<dbReference type="EC" id="3.6.1.-" evidence="8"/>
<protein>
    <recommendedName>
        <fullName evidence="8">NAD-capped RNA hydrolase NudC</fullName>
        <shortName evidence="8">DeNADding enzyme NudC</shortName>
        <ecNumber evidence="8">3.6.1.-</ecNumber>
    </recommendedName>
    <alternativeName>
        <fullName evidence="8">NADH pyrophosphatase</fullName>
        <ecNumber evidence="8">3.6.1.22</ecNumber>
    </alternativeName>
</protein>
<accession>A0A1G8FD79</accession>
<dbReference type="Pfam" id="PF00293">
    <property type="entry name" value="NUDIX"/>
    <property type="match status" value="1"/>
</dbReference>
<dbReference type="InterPro" id="IPR020084">
    <property type="entry name" value="NUDIX_hydrolase_CS"/>
</dbReference>
<dbReference type="InterPro" id="IPR015797">
    <property type="entry name" value="NUDIX_hydrolase-like_dom_sf"/>
</dbReference>
<dbReference type="Pfam" id="PF09297">
    <property type="entry name" value="Zn_ribbon_NUD"/>
    <property type="match status" value="1"/>
</dbReference>
<name>A0A1G8FD79_9PSED</name>
<dbReference type="InterPro" id="IPR000086">
    <property type="entry name" value="NUDIX_hydrolase_dom"/>
</dbReference>
<keyword evidence="6 8" id="KW-0464">Manganese</keyword>
<comment type="similarity">
    <text evidence="1 8">Belongs to the Nudix hydrolase family. NudC subfamily.</text>
</comment>
<dbReference type="InterPro" id="IPR015376">
    <property type="entry name" value="Znr_NADH_PPase"/>
</dbReference>
<dbReference type="Gene3D" id="3.90.79.20">
    <property type="match status" value="1"/>
</dbReference>
<feature type="binding site" evidence="8">
    <location>
        <position position="139"/>
    </location>
    <ligand>
        <name>substrate</name>
    </ligand>
</feature>
<dbReference type="GO" id="GO:0006742">
    <property type="term" value="P:NADP+ catabolic process"/>
    <property type="evidence" value="ECO:0007669"/>
    <property type="project" value="TreeGrafter"/>
</dbReference>
<feature type="short sequence motif" description="Nudix box" evidence="8">
    <location>
        <begin position="174"/>
        <end position="195"/>
    </location>
</feature>
<comment type="subunit">
    <text evidence="8">Homodimer.</text>
</comment>
<dbReference type="STRING" id="428992.SAMN05216272_103168"/>
<comment type="catalytic activity">
    <reaction evidence="7">
        <text>a 5'-end NAD(+)-phospho-ribonucleoside in mRNA + H2O = a 5'-end phospho-adenosine-phospho-ribonucleoside in mRNA + beta-nicotinamide D-ribonucleotide + 2 H(+)</text>
        <dbReference type="Rhea" id="RHEA:60876"/>
        <dbReference type="Rhea" id="RHEA-COMP:15698"/>
        <dbReference type="Rhea" id="RHEA-COMP:15719"/>
        <dbReference type="ChEBI" id="CHEBI:14649"/>
        <dbReference type="ChEBI" id="CHEBI:15377"/>
        <dbReference type="ChEBI" id="CHEBI:15378"/>
        <dbReference type="ChEBI" id="CHEBI:144029"/>
        <dbReference type="ChEBI" id="CHEBI:144051"/>
    </reaction>
    <physiologicalReaction direction="left-to-right" evidence="7">
        <dbReference type="Rhea" id="RHEA:60877"/>
    </physiologicalReaction>
</comment>
<dbReference type="OrthoDB" id="9791656at2"/>
<comment type="caution">
    <text evidence="8">Lacks conserved residue(s) required for the propagation of feature annotation.</text>
</comment>
<dbReference type="PANTHER" id="PTHR42904">
    <property type="entry name" value="NUDIX HYDROLASE, NUDC SUBFAMILY"/>
    <property type="match status" value="1"/>
</dbReference>
<dbReference type="GO" id="GO:0110153">
    <property type="term" value="F:RNA NAD-cap (NMN-forming) hydrolase activity"/>
    <property type="evidence" value="ECO:0007669"/>
    <property type="project" value="RHEA"/>
</dbReference>
<feature type="binding site" evidence="8">
    <location>
        <position position="173"/>
    </location>
    <ligand>
        <name>a divalent metal cation</name>
        <dbReference type="ChEBI" id="CHEBI:60240"/>
        <label>1</label>
    </ligand>
</feature>
<evidence type="ECO:0000313" key="11">
    <source>
        <dbReference type="Proteomes" id="UP000199636"/>
    </source>
</evidence>
<organism evidence="10 11">
    <name type="scientific">Pseudomonas panipatensis</name>
    <dbReference type="NCBI Taxonomy" id="428992"/>
    <lineage>
        <taxon>Bacteria</taxon>
        <taxon>Pseudomonadati</taxon>
        <taxon>Pseudomonadota</taxon>
        <taxon>Gammaproteobacteria</taxon>
        <taxon>Pseudomonadales</taxon>
        <taxon>Pseudomonadaceae</taxon>
        <taxon>Pseudomonas</taxon>
    </lineage>
</organism>
<feature type="binding site" evidence="8">
    <location>
        <position position="234"/>
    </location>
    <ligand>
        <name>a divalent metal cation</name>
        <dbReference type="ChEBI" id="CHEBI:60240"/>
        <label>1</label>
    </ligand>
</feature>
<dbReference type="InterPro" id="IPR050241">
    <property type="entry name" value="NAD-cap_RNA_hydrolase_NudC"/>
</dbReference>